<dbReference type="Gene3D" id="1.25.40.370">
    <property type="match status" value="1"/>
</dbReference>
<dbReference type="PROSITE" id="PS00678">
    <property type="entry name" value="WD_REPEATS_1"/>
    <property type="match status" value="2"/>
</dbReference>
<dbReference type="InterPro" id="IPR025139">
    <property type="entry name" value="DUF4062"/>
</dbReference>
<dbReference type="PROSITE" id="PS50082">
    <property type="entry name" value="WD_REPEATS_2"/>
    <property type="match status" value="2"/>
</dbReference>
<protein>
    <recommendedName>
        <fullName evidence="5">TROVE domain-containing protein</fullName>
    </recommendedName>
</protein>
<dbReference type="WBParaSite" id="SRDH1_66970.2">
    <property type="protein sequence ID" value="SRDH1_66970.2"/>
    <property type="gene ID" value="SRDH1_66970"/>
</dbReference>
<dbReference type="Pfam" id="PF13271">
    <property type="entry name" value="DUF4062"/>
    <property type="match status" value="1"/>
</dbReference>
<keyword evidence="6" id="KW-1185">Reference proteome</keyword>
<dbReference type="PANTHER" id="PTHR44791:SF1">
    <property type="entry name" value="TELOMERASE PROTEIN COMPONENT 1"/>
    <property type="match status" value="1"/>
</dbReference>
<proteinExistence type="predicted"/>
<evidence type="ECO:0000256" key="2">
    <source>
        <dbReference type="ARBA" id="ARBA00022737"/>
    </source>
</evidence>
<dbReference type="SUPFAM" id="SSF140864">
    <property type="entry name" value="TROVE domain-like"/>
    <property type="match status" value="1"/>
</dbReference>
<evidence type="ECO:0000256" key="4">
    <source>
        <dbReference type="SAM" id="MobiDB-lite"/>
    </source>
</evidence>
<dbReference type="GO" id="GO:0003720">
    <property type="term" value="F:telomerase activity"/>
    <property type="evidence" value="ECO:0007669"/>
    <property type="project" value="TreeGrafter"/>
</dbReference>
<dbReference type="GO" id="GO:0000722">
    <property type="term" value="P:telomere maintenance via recombination"/>
    <property type="evidence" value="ECO:0007669"/>
    <property type="project" value="TreeGrafter"/>
</dbReference>
<feature type="domain" description="TROVE" evidence="5">
    <location>
        <begin position="134"/>
        <end position="541"/>
    </location>
</feature>
<feature type="repeat" description="WD" evidence="3">
    <location>
        <begin position="2323"/>
        <end position="2362"/>
    </location>
</feature>
<dbReference type="InterPro" id="IPR019775">
    <property type="entry name" value="WD40_repeat_CS"/>
</dbReference>
<dbReference type="Proteomes" id="UP000050792">
    <property type="component" value="Unassembled WGS sequence"/>
</dbReference>
<dbReference type="InterPro" id="IPR001680">
    <property type="entry name" value="WD40_rpt"/>
</dbReference>
<dbReference type="PROSITE" id="PS50988">
    <property type="entry name" value="TROVE"/>
    <property type="match status" value="1"/>
</dbReference>
<dbReference type="WBParaSite" id="SRDH1_66970.3">
    <property type="protein sequence ID" value="SRDH1_66970.3"/>
    <property type="gene ID" value="SRDH1_66970"/>
</dbReference>
<dbReference type="InterPro" id="IPR036322">
    <property type="entry name" value="WD40_repeat_dom_sf"/>
</dbReference>
<dbReference type="InterPro" id="IPR027417">
    <property type="entry name" value="P-loop_NTPase"/>
</dbReference>
<evidence type="ECO:0000313" key="7">
    <source>
        <dbReference type="WBParaSite" id="SRDH1_66970.2"/>
    </source>
</evidence>
<name>A0AA85FVB3_9TREM</name>
<dbReference type="InterPro" id="IPR008858">
    <property type="entry name" value="TROVE_dom"/>
</dbReference>
<dbReference type="CDD" id="cd00267">
    <property type="entry name" value="ABC_ATPase"/>
    <property type="match status" value="1"/>
</dbReference>
<feature type="compositionally biased region" description="Acidic residues" evidence="4">
    <location>
        <begin position="2562"/>
        <end position="2572"/>
    </location>
</feature>
<keyword evidence="2" id="KW-0677">Repeat</keyword>
<feature type="repeat" description="WD" evidence="3">
    <location>
        <begin position="1919"/>
        <end position="1949"/>
    </location>
</feature>
<dbReference type="Pfam" id="PF05731">
    <property type="entry name" value="TROVE"/>
    <property type="match status" value="1"/>
</dbReference>
<dbReference type="InterPro" id="IPR052652">
    <property type="entry name" value="Telomerase_Complex_Comp"/>
</dbReference>
<dbReference type="Gene3D" id="2.130.10.10">
    <property type="entry name" value="YVTN repeat-like/Quinoprotein amine dehydrogenase"/>
    <property type="match status" value="3"/>
</dbReference>
<dbReference type="InterPro" id="IPR015943">
    <property type="entry name" value="WD40/YVTN_repeat-like_dom_sf"/>
</dbReference>
<feature type="region of interest" description="Disordered" evidence="4">
    <location>
        <begin position="2513"/>
        <end position="2579"/>
    </location>
</feature>
<evidence type="ECO:0000256" key="1">
    <source>
        <dbReference type="ARBA" id="ARBA00022574"/>
    </source>
</evidence>
<evidence type="ECO:0000256" key="3">
    <source>
        <dbReference type="PROSITE-ProRule" id="PRU00221"/>
    </source>
</evidence>
<dbReference type="GO" id="GO:0070034">
    <property type="term" value="F:telomerase RNA binding"/>
    <property type="evidence" value="ECO:0007669"/>
    <property type="project" value="TreeGrafter"/>
</dbReference>
<dbReference type="PANTHER" id="PTHR44791">
    <property type="entry name" value="TELOMERASE PROTEIN COMPONENT 1 TEP1"/>
    <property type="match status" value="1"/>
</dbReference>
<reference evidence="6" key="1">
    <citation type="submission" date="2022-06" db="EMBL/GenBank/DDBJ databases">
        <authorList>
            <person name="Berger JAMES D."/>
            <person name="Berger JAMES D."/>
        </authorList>
    </citation>
    <scope>NUCLEOTIDE SEQUENCE [LARGE SCALE GENOMIC DNA]</scope>
</reference>
<dbReference type="SUPFAM" id="SSF50978">
    <property type="entry name" value="WD40 repeat-like"/>
    <property type="match status" value="2"/>
</dbReference>
<accession>A0AA85FVB3</accession>
<dbReference type="InterPro" id="IPR037214">
    <property type="entry name" value="TROVE_dom_sf"/>
</dbReference>
<keyword evidence="1 3" id="KW-0853">WD repeat</keyword>
<dbReference type="GO" id="GO:0005697">
    <property type="term" value="C:telomerase holoenzyme complex"/>
    <property type="evidence" value="ECO:0007669"/>
    <property type="project" value="TreeGrafter"/>
</dbReference>
<organism evidence="6 7">
    <name type="scientific">Schistosoma rodhaini</name>
    <dbReference type="NCBI Taxonomy" id="6188"/>
    <lineage>
        <taxon>Eukaryota</taxon>
        <taxon>Metazoa</taxon>
        <taxon>Spiralia</taxon>
        <taxon>Lophotrochozoa</taxon>
        <taxon>Platyhelminthes</taxon>
        <taxon>Trematoda</taxon>
        <taxon>Digenea</taxon>
        <taxon>Strigeidida</taxon>
        <taxon>Schistosomatoidea</taxon>
        <taxon>Schistosomatidae</taxon>
        <taxon>Schistosoma</taxon>
    </lineage>
</organism>
<sequence>MRMDHESGYLQGPSSLLSPVYLEGKNLVKNKLLDEPFAKTSSASSTLSSLSLNNESLKSSISLSYTGSVLHCDHKETIRPNGKHHEAKQTSDASPLKSTPIDWLKDAIIKISDTSFQDILECTVGDSIKSNPIHNTFGDLLTYERGDTYKQLKLGLISCISSSIVDGSPSKEKKIILGQSIHACIDKDPEFILKAALYCRRELNIRTTTNMLIAIASCNERSRSFIKKYFSSCIRTPSDWIEVAEYYATISGNFSLKGIPKVLRSSMTSKFLEFDQYQLAKHSKHRARANRSTKSKALKKSRNSAVVSTDIDVIIYRLAHSPRIYFTIKELIRRLHISKPKFNVMCVLGKPYPSDSTDFIRMGLEGDWDSSKAGTRMKFPVPVTWETELSVNGNNSDSWSKLITLNKVPHMALLRNLRNIFLSNVQDSIHEIVLKRLTDPRIIMEGKQFPFRYFAAFDTIDKLKRDLYYHRFVMRTTVTEIMKRKKTTPRQLKKSEWLEKSMKKGIGKFLLCDFKMLDRYKNALSTALELSMKHNLPPICGSTLIICSTSKYVNSSKHKSSKSYIKILGFLLGAMCTSICETPTTYVTVDDQYNLTPIEVVLRGKQTLNNYDKDSDVCGWKQNEYRSKRKSMGILERTKQMYKRRKSLRSTSITTVFEKLYAYRKQFDKIVVFGDCHKEIVDYVINYRTYIGPLKAIWGNLSGEDVWPNSCSKDGWIEFKGCTDQILRYIAEPNEDKLLERIEEIDEIYGLNKNISYHFNLKTKTQENLDNSILSKHDYFRSGWKCCQLFISSTFRDMHAERDLLCGILVPALRRNVALGLRVHLNEIDLRWGVPEPVTYNSQALQICLEQAAASDIFVLLLGDRYGCIPDETEVMALPESLLSEVCKFYKPGMSMTEMEYHMARQAAISKVPIHERRQQNTISFHEAIRLRICVFIRDSASIENVPDELKHYFEEYDIEKRNRLNAFKELIRNDGVIISYNYSAQFNGLINDYPVMGNLDEFGSQFLATVKSLLLRLFHNDNDNTPIYNNDHNLPITANKSLNTIEFLREYVYSAACAIGPRHLLEVEQAFNSLTERGRRAHLTRAIQSTENKLSVQNNSNYPTNLQGCDGSILLIVGSNGSGKTTYLSALTLSLIESNWYKSIPMNKTIQNKFTTKLNSTGSFMNDSIDHSKLITSQRPLFVKHQILIHFCNGLSITGLPSNKKLNEILQYWLNLLIIQLDNICNCNDILKKLLNELKLSFNVDKISSNMDLKFYIQCFARFINFLGYLNDIQFAFLIDDCDQLEPMTLEWLPQILPKNVRFVLTCDSKSSVARNLCNRIDCQLLTVSGLTTHERGAAVRSLLGKYGKVLNESGFRNQLSVLIQKRDASIPLYLKLACDELRLYSNYEQLDAKLKQLPDTISSLVIDVIKRVECSCGSELTRITLGLLTCSRQPLSTEELHNLIDEWLIESWMEEQYKNGYTDSWQELKVPLDNLDNIMSNEKIIYRIINDQFNNKNKPMLSKGQPHLPSLLLYILLTGLHPLLSGFTDERSDIDEIDEELPFDDSMQTIKQKKLTIWNLGSRALSFSSREIHNLVYDICFSQSKYSIGHKKYEYSFKNNQTKNCNKRAKYSESIPDDKIHLKTVTLQTIHNILASKLRNMKDLIYHLHHAGRLNEVVCLLTSPAFLIHQIESGYGLTLLDDMNRYITTTTTTHHQSESNNIPTSLDFMRDKIRTMQRFLASNYEFLIKHPYSFTELAINQDVDEWIHTIGYASLLSSNYQEKINGDLCKKFFRIKLNTNDNSCILPKIIQPIAIHKPVTPLTGSQDIPIAIELDRTGNLLAYGTESGTVTVVEVQSFKTLCSFLGHNMPILSLCFLDDVDSSTVRSYSIPSSQLWLVSTSQDASILIWDLSNVIKSVTCGITTSTSSQLCSLGGYHNKPVTVSAWHPKRRLLATGGLDCLICLWEVGELGFGSYFTSISSGCKKIKPSKKLNIKSSINSIAFRLPNYASDSEKSIPPEYLRDVLAVGCWDGSVHFYSLISMSWIKSLAISSSAICSLAYSPNNGRLLAILDREGQSFILNADTFVYLGRLTENVSFSSINEFTSLDELHHLLPSQKGVLCFSKPTGRYLIQTGGGSSVGRINVWNAHLGAPEGPWINVIQNKKEMKRTVLATTYTIDISGKHIIIGWNDGLFTIVLITNGETIFSSDKLIPLINDNSSVQAIACGISPYCDDANLVIIGWSSGAVRLYHFSFRPGIKSKRDDNSTVQSDLHSICDVSIVPLYTSWSHSIEHAENGTGEAGGTLCAAASDFIAVSGGGNCEVWVYFVGSVLENPLVKSFCFREHSSQITAVAVQMGFIATGSKDKNVAIYKYDSNSTTVTLQYIIYNASKDWIISLKWSYILYKMSDRKLTLLVGSNDQLIRLYRIKSKKYKLKQTLVSDQSGIKSLDFNFPYIFSATSNGHISVWRYGKNGNFELISEMIISSPLDNLNSNTTNENVVNLIKIQSFEYTPCYNSSTNESVINTCDELEPHQSEDSVVDTLEFSNRSSSPLSNEDDSSQHHGITDENLFGDKNSMKGTSDYDELMDEGSDETPSQCSEKDLMTVDKCNNVAFNGDLSTGFQMFDKYINRPGSSSELLNGTNVKILIGQTISGSRNIQEFQFRVYEPSLTGYHATLSGHAGLIPCGLSCTKPLNSNNDDTLLISVAGQNCDSKTIGCDIRLWNLPLSNNSSLCKPTLQHTGPIICANYLNVTKNLQLCITGSVDGDCIIWAVYDSSTSQSINPMATTTTTTYQPLIRLTHSYMKPRYSINSIVTQRGIMDNEKTKIDYFIYIAFGYEILTLHIQLNHDSLMNEIDLENIILELFSNRKQLNINFIELNTLWSIQTMDGYAEIQRFKTDHIVVEMSTLHHEPVHMNQCGVVALLSNGEVVIIPFKHTDNELFHLRVRDNCNLSSHWCSSICTYQDGILVAHNGSALFHPFDDSTHVFTPLPGSINNLENIHIDRIEPLCLPNGNSFKLLYIVTSKLESEPRIIFFNNNEHMLLNISLEGTDLQVTAYCITSTHFANKTLIVYLLLATSDSFLRLFKCSINDSDESESSKWEQIKIYPTGEQIKNFTASHPIVKISPRYAKPNHLEQCEIIAVLVNGDVIVVTSNGRENFLFDQCTVQNGLWCSSIGTNDAGIFTTRSGMTFVCKHTDESRTFRRISGYMGSCEKEMWINSLSVLRTVLAEGGHFLYLAECHLINCWKILICNENGDLVTDFTLDNSSIKVTGYCAKLLSLTEDNCSTLIYLIISTSDNILHVLRCTINNPITVVNSNQWKQVAMYPVETEITQLYTLDDSQLKILAGDRQGQIHYFVLL</sequence>
<dbReference type="SMART" id="SM00320">
    <property type="entry name" value="WD40"/>
    <property type="match status" value="9"/>
</dbReference>
<evidence type="ECO:0000313" key="6">
    <source>
        <dbReference type="Proteomes" id="UP000050792"/>
    </source>
</evidence>
<dbReference type="SUPFAM" id="SSF52540">
    <property type="entry name" value="P-loop containing nucleoside triphosphate hydrolases"/>
    <property type="match status" value="1"/>
</dbReference>
<dbReference type="Pfam" id="PF00400">
    <property type="entry name" value="WD40"/>
    <property type="match status" value="1"/>
</dbReference>
<evidence type="ECO:0000313" key="8">
    <source>
        <dbReference type="WBParaSite" id="SRDH1_66970.3"/>
    </source>
</evidence>
<reference evidence="7 8" key="2">
    <citation type="submission" date="2023-11" db="UniProtKB">
        <authorList>
            <consortium name="WormBaseParasite"/>
        </authorList>
    </citation>
    <scope>IDENTIFICATION</scope>
</reference>
<evidence type="ECO:0000259" key="5">
    <source>
        <dbReference type="PROSITE" id="PS50988"/>
    </source>
</evidence>